<dbReference type="InterPro" id="IPR027461">
    <property type="entry name" value="Carboxypeptidase_A_C_sf"/>
</dbReference>
<dbReference type="Gene3D" id="3.40.50.10740">
    <property type="entry name" value="Class I glutamine amidotransferase-like"/>
    <property type="match status" value="1"/>
</dbReference>
<evidence type="ECO:0000259" key="3">
    <source>
        <dbReference type="Pfam" id="PF02016"/>
    </source>
</evidence>
<dbReference type="RefSeq" id="WP_198618736.1">
    <property type="nucleotide sequence ID" value="NZ_JABANU010000036.1"/>
</dbReference>
<feature type="domain" description="LD-carboxypeptidase C-terminal" evidence="4">
    <location>
        <begin position="200"/>
        <end position="315"/>
    </location>
</feature>
<dbReference type="InterPro" id="IPR040921">
    <property type="entry name" value="Peptidase_S66C"/>
</dbReference>
<evidence type="ECO:0000256" key="1">
    <source>
        <dbReference type="ARBA" id="ARBA00010233"/>
    </source>
</evidence>
<protein>
    <submittedName>
        <fullName evidence="5">LD-carboxypeptidase</fullName>
    </submittedName>
</protein>
<evidence type="ECO:0000256" key="2">
    <source>
        <dbReference type="ARBA" id="ARBA00022801"/>
    </source>
</evidence>
<dbReference type="InterPro" id="IPR027478">
    <property type="entry name" value="LdcA_N"/>
</dbReference>
<evidence type="ECO:0000259" key="4">
    <source>
        <dbReference type="Pfam" id="PF17676"/>
    </source>
</evidence>
<name>A0ABS0TBQ6_9STAP</name>
<reference evidence="5 6" key="1">
    <citation type="submission" date="2020-04" db="EMBL/GenBank/DDBJ databases">
        <title>Staphylococcus species from domestic dog.</title>
        <authorList>
            <person name="Paterson G.K."/>
        </authorList>
    </citation>
    <scope>NUCLEOTIDE SEQUENCE [LARGE SCALE GENOMIC DNA]</scope>
    <source>
        <strain evidence="5 6">H16/1A</strain>
    </source>
</reference>
<keyword evidence="6" id="KW-1185">Reference proteome</keyword>
<dbReference type="InterPro" id="IPR040449">
    <property type="entry name" value="Peptidase_S66_N"/>
</dbReference>
<evidence type="ECO:0000313" key="5">
    <source>
        <dbReference type="EMBL" id="MBI5975965.1"/>
    </source>
</evidence>
<dbReference type="SUPFAM" id="SSF141986">
    <property type="entry name" value="LD-carboxypeptidase A C-terminal domain-like"/>
    <property type="match status" value="1"/>
</dbReference>
<keyword evidence="2" id="KW-0378">Hydrolase</keyword>
<dbReference type="Proteomes" id="UP000751852">
    <property type="component" value="Unassembled WGS sequence"/>
</dbReference>
<organism evidence="5 6">
    <name type="scientific">Staphylococcus canis</name>
    <dbReference type="NCBI Taxonomy" id="2724942"/>
    <lineage>
        <taxon>Bacteria</taxon>
        <taxon>Bacillati</taxon>
        <taxon>Bacillota</taxon>
        <taxon>Bacilli</taxon>
        <taxon>Bacillales</taxon>
        <taxon>Staphylococcaceae</taxon>
        <taxon>Staphylococcus</taxon>
    </lineage>
</organism>
<dbReference type="SUPFAM" id="SSF52317">
    <property type="entry name" value="Class I glutamine amidotransferase-like"/>
    <property type="match status" value="1"/>
</dbReference>
<dbReference type="PIRSF" id="PIRSF028757">
    <property type="entry name" value="LD-carboxypeptidase"/>
    <property type="match status" value="1"/>
</dbReference>
<dbReference type="InterPro" id="IPR003507">
    <property type="entry name" value="S66_fam"/>
</dbReference>
<gene>
    <name evidence="5" type="ORF">HHH54_10375</name>
</gene>
<dbReference type="Gene3D" id="3.50.30.60">
    <property type="entry name" value="LD-carboxypeptidase A C-terminal domain-like"/>
    <property type="match status" value="1"/>
</dbReference>
<dbReference type="PANTHER" id="PTHR30237:SF5">
    <property type="entry name" value="CARBOXYPEPTIDASE VC_A0337-RELATED"/>
    <property type="match status" value="1"/>
</dbReference>
<dbReference type="InterPro" id="IPR029062">
    <property type="entry name" value="Class_I_gatase-like"/>
</dbReference>
<dbReference type="Pfam" id="PF17676">
    <property type="entry name" value="Peptidase_S66C"/>
    <property type="match status" value="1"/>
</dbReference>
<dbReference type="CDD" id="cd07062">
    <property type="entry name" value="Peptidase_S66_mccF_like"/>
    <property type="match status" value="1"/>
</dbReference>
<evidence type="ECO:0000313" key="6">
    <source>
        <dbReference type="Proteomes" id="UP000751852"/>
    </source>
</evidence>
<dbReference type="EMBL" id="JABANU010000036">
    <property type="protein sequence ID" value="MBI5975965.1"/>
    <property type="molecule type" value="Genomic_DNA"/>
</dbReference>
<dbReference type="Pfam" id="PF02016">
    <property type="entry name" value="Peptidase_S66"/>
    <property type="match status" value="1"/>
</dbReference>
<proteinExistence type="inferred from homology"/>
<comment type="caution">
    <text evidence="5">The sequence shown here is derived from an EMBL/GenBank/DDBJ whole genome shotgun (WGS) entry which is preliminary data.</text>
</comment>
<dbReference type="PANTHER" id="PTHR30237">
    <property type="entry name" value="MURAMOYLTETRAPEPTIDE CARBOXYPEPTIDASE"/>
    <property type="match status" value="1"/>
</dbReference>
<accession>A0ABS0TBQ6</accession>
<comment type="similarity">
    <text evidence="1">Belongs to the peptidase S66 family.</text>
</comment>
<feature type="domain" description="LD-carboxypeptidase N-terminal" evidence="3">
    <location>
        <begin position="12"/>
        <end position="127"/>
    </location>
</feature>
<sequence length="331" mass="37936">MDINKFNINSTIGIFSPSWPASSTYPRRYKRGINFLKDKGFFIKEGKLTSKKDNYLSGDLKNRIAELNELIQCCDCIIPTIGGYNSNDLLPYIDYKTIKLKKPIILGFSDTTAIALAIYAKTKVLTFISQALVTSFGEFPPFNEINYKYFHNLLIDKDYKYIDLSPHPYWTEEWSNWEYFDKPKKTLYNSWYFLKKGNATGKLIGGNLDTICSIIGTEYMPKIDNDCILILEDSCKSIDHIHRLFSTLKLHGVFDKINGLILSKFENIDYKSTDVTVEDIAMLFLKNKEIPVLSNFDCGHTHPSILLPLGGTISLNSEDNLCRIYNPFINN</sequence>